<gene>
    <name evidence="1" type="ORF">Airi01_050140</name>
</gene>
<dbReference type="EMBL" id="BSTJ01000006">
    <property type="protein sequence ID" value="GLY76747.1"/>
    <property type="molecule type" value="Genomic_DNA"/>
</dbReference>
<name>A0A9W6VRQ5_9ACTN</name>
<evidence type="ECO:0000313" key="1">
    <source>
        <dbReference type="EMBL" id="GLY76747.1"/>
    </source>
</evidence>
<evidence type="ECO:0000313" key="2">
    <source>
        <dbReference type="Proteomes" id="UP001165135"/>
    </source>
</evidence>
<organism evidence="1 2">
    <name type="scientific">Actinoallomurus iriomotensis</name>
    <dbReference type="NCBI Taxonomy" id="478107"/>
    <lineage>
        <taxon>Bacteria</taxon>
        <taxon>Bacillati</taxon>
        <taxon>Actinomycetota</taxon>
        <taxon>Actinomycetes</taxon>
        <taxon>Streptosporangiales</taxon>
        <taxon>Thermomonosporaceae</taxon>
        <taxon>Actinoallomurus</taxon>
    </lineage>
</organism>
<proteinExistence type="predicted"/>
<comment type="caution">
    <text evidence="1">The sequence shown here is derived from an EMBL/GenBank/DDBJ whole genome shotgun (WGS) entry which is preliminary data.</text>
</comment>
<dbReference type="Proteomes" id="UP001165135">
    <property type="component" value="Unassembled WGS sequence"/>
</dbReference>
<accession>A0A9W6VRQ5</accession>
<reference evidence="1" key="1">
    <citation type="submission" date="2023-03" db="EMBL/GenBank/DDBJ databases">
        <title>Actinoallomurus iriomotensis NBRC 103681.</title>
        <authorList>
            <person name="Ichikawa N."/>
            <person name="Sato H."/>
            <person name="Tonouchi N."/>
        </authorList>
    </citation>
    <scope>NUCLEOTIDE SEQUENCE</scope>
    <source>
        <strain evidence="1">NBRC 103681</strain>
    </source>
</reference>
<sequence length="61" mass="6015">MRAGTVRAGTVRAGTVRAGTVRAGLGLGAAAIPRHAGWLGFGAGLLAASMVAVCAQPVEER</sequence>
<dbReference type="AlphaFoldDB" id="A0A9W6VRQ5"/>
<protein>
    <submittedName>
        <fullName evidence="1">Uncharacterized protein</fullName>
    </submittedName>
</protein>